<dbReference type="Pfam" id="PF00392">
    <property type="entry name" value="GntR"/>
    <property type="match status" value="1"/>
</dbReference>
<gene>
    <name evidence="5" type="ORF">S12H4_22045</name>
</gene>
<name>X1SDC5_9ZZZZ</name>
<dbReference type="CDD" id="cd07377">
    <property type="entry name" value="WHTH_GntR"/>
    <property type="match status" value="1"/>
</dbReference>
<comment type="caution">
    <text evidence="5">The sequence shown here is derived from an EMBL/GenBank/DDBJ whole genome shotgun (WGS) entry which is preliminary data.</text>
</comment>
<keyword evidence="2" id="KW-0238">DNA-binding</keyword>
<dbReference type="SUPFAM" id="SSF46785">
    <property type="entry name" value="Winged helix' DNA-binding domain"/>
    <property type="match status" value="1"/>
</dbReference>
<sequence length="56" mass="6349">MKEKTTLYKEVAARIVTLIDHGILKEGERIPSIRNMSDSLGVSLNTIKEAYMQLEN</sequence>
<accession>X1SDC5</accession>
<keyword evidence="1" id="KW-0805">Transcription regulation</keyword>
<dbReference type="InterPro" id="IPR036390">
    <property type="entry name" value="WH_DNA-bd_sf"/>
</dbReference>
<reference evidence="5" key="1">
    <citation type="journal article" date="2014" name="Front. Microbiol.">
        <title>High frequency of phylogenetically diverse reductive dehalogenase-homologous genes in deep subseafloor sedimentary metagenomes.</title>
        <authorList>
            <person name="Kawai M."/>
            <person name="Futagami T."/>
            <person name="Toyoda A."/>
            <person name="Takaki Y."/>
            <person name="Nishi S."/>
            <person name="Hori S."/>
            <person name="Arai W."/>
            <person name="Tsubouchi T."/>
            <person name="Morono Y."/>
            <person name="Uchiyama I."/>
            <person name="Ito T."/>
            <person name="Fujiyama A."/>
            <person name="Inagaki F."/>
            <person name="Takami H."/>
        </authorList>
    </citation>
    <scope>NUCLEOTIDE SEQUENCE</scope>
    <source>
        <strain evidence="5">Expedition CK06-06</strain>
    </source>
</reference>
<dbReference type="GO" id="GO:0003700">
    <property type="term" value="F:DNA-binding transcription factor activity"/>
    <property type="evidence" value="ECO:0007669"/>
    <property type="project" value="InterPro"/>
</dbReference>
<protein>
    <recommendedName>
        <fullName evidence="4">HTH gntR-type domain-containing protein</fullName>
    </recommendedName>
</protein>
<dbReference type="Gene3D" id="1.10.10.10">
    <property type="entry name" value="Winged helix-like DNA-binding domain superfamily/Winged helix DNA-binding domain"/>
    <property type="match status" value="1"/>
</dbReference>
<evidence type="ECO:0000313" key="5">
    <source>
        <dbReference type="EMBL" id="GAI73430.1"/>
    </source>
</evidence>
<dbReference type="InterPro" id="IPR000524">
    <property type="entry name" value="Tscrpt_reg_HTH_GntR"/>
</dbReference>
<dbReference type="InterPro" id="IPR036388">
    <property type="entry name" value="WH-like_DNA-bd_sf"/>
</dbReference>
<feature type="domain" description="HTH gntR-type" evidence="4">
    <location>
        <begin position="5"/>
        <end position="56"/>
    </location>
</feature>
<feature type="non-terminal residue" evidence="5">
    <location>
        <position position="56"/>
    </location>
</feature>
<dbReference type="EMBL" id="BARW01011431">
    <property type="protein sequence ID" value="GAI73430.1"/>
    <property type="molecule type" value="Genomic_DNA"/>
</dbReference>
<dbReference type="AlphaFoldDB" id="X1SDC5"/>
<proteinExistence type="predicted"/>
<dbReference type="PROSITE" id="PS50949">
    <property type="entry name" value="HTH_GNTR"/>
    <property type="match status" value="1"/>
</dbReference>
<evidence type="ECO:0000256" key="3">
    <source>
        <dbReference type="ARBA" id="ARBA00023163"/>
    </source>
</evidence>
<dbReference type="GO" id="GO:0003677">
    <property type="term" value="F:DNA binding"/>
    <property type="evidence" value="ECO:0007669"/>
    <property type="project" value="UniProtKB-KW"/>
</dbReference>
<evidence type="ECO:0000259" key="4">
    <source>
        <dbReference type="PROSITE" id="PS50949"/>
    </source>
</evidence>
<evidence type="ECO:0000256" key="2">
    <source>
        <dbReference type="ARBA" id="ARBA00023125"/>
    </source>
</evidence>
<keyword evidence="3" id="KW-0804">Transcription</keyword>
<evidence type="ECO:0000256" key="1">
    <source>
        <dbReference type="ARBA" id="ARBA00023015"/>
    </source>
</evidence>
<organism evidence="5">
    <name type="scientific">marine sediment metagenome</name>
    <dbReference type="NCBI Taxonomy" id="412755"/>
    <lineage>
        <taxon>unclassified sequences</taxon>
        <taxon>metagenomes</taxon>
        <taxon>ecological metagenomes</taxon>
    </lineage>
</organism>